<dbReference type="Pfam" id="PF04051">
    <property type="entry name" value="TRAPP"/>
    <property type="match status" value="1"/>
</dbReference>
<dbReference type="InterPro" id="IPR024096">
    <property type="entry name" value="NO_sig/Golgi_transp_ligand-bd"/>
</dbReference>
<evidence type="ECO:0000256" key="1">
    <source>
        <dbReference type="ARBA" id="ARBA00006218"/>
    </source>
</evidence>
<protein>
    <recommendedName>
        <fullName evidence="5">Trafficking protein particle complex subunit 6B</fullName>
    </recommendedName>
</protein>
<evidence type="ECO:0008006" key="5">
    <source>
        <dbReference type="Google" id="ProtNLM"/>
    </source>
</evidence>
<comment type="similarity">
    <text evidence="1">Belongs to the TRAPP small subunits family. BET3 subfamily.</text>
</comment>
<dbReference type="Proteomes" id="UP000288859">
    <property type="component" value="Unassembled WGS sequence"/>
</dbReference>
<dbReference type="InterPro" id="IPR007194">
    <property type="entry name" value="TRAPP_component"/>
</dbReference>
<sequence length="257" mass="27417">MATGSTDTFLDGSGAEFNISTFDLLLIELVPLAERMARAYEASLDRPATGSVAAQGTSQARATGQVVGQSTSMPASSANEPSNTSGAPLVTAAVAPTAASSSPTPSPSPSPLAADGEPSTDIYRDSVYVRLERLGFRVGQGLCERFSRDRPRFTDQLDVIKFVCKDLWGIMYKKQIDNLKTNHRGVFVLTDNKFRPFSRMSMASSAEAVARAQTHLFFPCGVVRGVLSSLGIKATVQAETNELPSATFQIKTAQAKT</sequence>
<dbReference type="OrthoDB" id="941624at2759"/>
<organism evidence="3 4">
    <name type="scientific">Exophiala mesophila</name>
    <name type="common">Black yeast-like fungus</name>
    <dbReference type="NCBI Taxonomy" id="212818"/>
    <lineage>
        <taxon>Eukaryota</taxon>
        <taxon>Fungi</taxon>
        <taxon>Dikarya</taxon>
        <taxon>Ascomycota</taxon>
        <taxon>Pezizomycotina</taxon>
        <taxon>Eurotiomycetes</taxon>
        <taxon>Chaetothyriomycetidae</taxon>
        <taxon>Chaetothyriales</taxon>
        <taxon>Herpotrichiellaceae</taxon>
        <taxon>Exophiala</taxon>
    </lineage>
</organism>
<comment type="caution">
    <text evidence="3">The sequence shown here is derived from an EMBL/GenBank/DDBJ whole genome shotgun (WGS) entry which is preliminary data.</text>
</comment>
<dbReference type="PANTHER" id="PTHR12817">
    <property type="entry name" value="TRAFFICKING PROTEIN PARTICLE COMPLEX SUBUNIT 6B"/>
    <property type="match status" value="1"/>
</dbReference>
<name>A0A438MYQ1_EXOME</name>
<feature type="region of interest" description="Disordered" evidence="2">
    <location>
        <begin position="44"/>
        <end position="119"/>
    </location>
</feature>
<dbReference type="AlphaFoldDB" id="A0A438MYQ1"/>
<dbReference type="Gene3D" id="3.30.1380.20">
    <property type="entry name" value="Trafficking protein particle complex subunit 3"/>
    <property type="match status" value="1"/>
</dbReference>
<accession>A0A438MYQ1</accession>
<dbReference type="GO" id="GO:0006888">
    <property type="term" value="P:endoplasmic reticulum to Golgi vesicle-mediated transport"/>
    <property type="evidence" value="ECO:0007669"/>
    <property type="project" value="TreeGrafter"/>
</dbReference>
<dbReference type="SUPFAM" id="SSF111126">
    <property type="entry name" value="Ligand-binding domain in the NO signalling and Golgi transport"/>
    <property type="match status" value="1"/>
</dbReference>
<dbReference type="InterPro" id="IPR037992">
    <property type="entry name" value="TRAPPC6/Trs33"/>
</dbReference>
<evidence type="ECO:0000256" key="2">
    <source>
        <dbReference type="SAM" id="MobiDB-lite"/>
    </source>
</evidence>
<evidence type="ECO:0000313" key="4">
    <source>
        <dbReference type="Proteomes" id="UP000288859"/>
    </source>
</evidence>
<reference evidence="3 4" key="1">
    <citation type="submission" date="2017-03" db="EMBL/GenBank/DDBJ databases">
        <title>Genomes of endolithic fungi from Antarctica.</title>
        <authorList>
            <person name="Coleine C."/>
            <person name="Masonjones S."/>
            <person name="Stajich J.E."/>
        </authorList>
    </citation>
    <scope>NUCLEOTIDE SEQUENCE [LARGE SCALE GENOMIC DNA]</scope>
    <source>
        <strain evidence="3 4">CCFEE 6314</strain>
    </source>
</reference>
<dbReference type="GO" id="GO:0005801">
    <property type="term" value="C:cis-Golgi network"/>
    <property type="evidence" value="ECO:0007669"/>
    <property type="project" value="TreeGrafter"/>
</dbReference>
<dbReference type="GO" id="GO:0030008">
    <property type="term" value="C:TRAPP complex"/>
    <property type="evidence" value="ECO:0007669"/>
    <property type="project" value="TreeGrafter"/>
</dbReference>
<dbReference type="GO" id="GO:0005802">
    <property type="term" value="C:trans-Golgi network"/>
    <property type="evidence" value="ECO:0007669"/>
    <property type="project" value="TreeGrafter"/>
</dbReference>
<dbReference type="CDD" id="cd14944">
    <property type="entry name" value="TRAPPC6A_Trs33"/>
    <property type="match status" value="1"/>
</dbReference>
<proteinExistence type="inferred from homology"/>
<feature type="compositionally biased region" description="Polar residues" evidence="2">
    <location>
        <begin position="52"/>
        <end position="86"/>
    </location>
</feature>
<evidence type="ECO:0000313" key="3">
    <source>
        <dbReference type="EMBL" id="RVX68075.1"/>
    </source>
</evidence>
<dbReference type="PANTHER" id="PTHR12817:SF0">
    <property type="entry name" value="GEO08327P1"/>
    <property type="match status" value="1"/>
</dbReference>
<gene>
    <name evidence="3" type="ORF">B0A52_08214</name>
</gene>
<dbReference type="EMBL" id="NAJM01000041">
    <property type="protein sequence ID" value="RVX68075.1"/>
    <property type="molecule type" value="Genomic_DNA"/>
</dbReference>
<dbReference type="VEuPathDB" id="FungiDB:PV10_05655"/>
<feature type="compositionally biased region" description="Low complexity" evidence="2">
    <location>
        <begin position="87"/>
        <end position="103"/>
    </location>
</feature>